<name>A0A2T7DZ56_9POAL</name>
<dbReference type="InterPro" id="IPR044991">
    <property type="entry name" value="TET_plant"/>
</dbReference>
<evidence type="ECO:0000256" key="1">
    <source>
        <dbReference type="ARBA" id="ARBA00004141"/>
    </source>
</evidence>
<feature type="region of interest" description="Disordered" evidence="6">
    <location>
        <begin position="276"/>
        <end position="309"/>
    </location>
</feature>
<gene>
    <name evidence="8" type="ORF">GQ55_4G201000</name>
</gene>
<dbReference type="Pfam" id="PF00335">
    <property type="entry name" value="Tetraspanin"/>
    <property type="match status" value="1"/>
</dbReference>
<feature type="transmembrane region" description="Helical" evidence="7">
    <location>
        <begin position="241"/>
        <end position="260"/>
    </location>
</feature>
<comment type="similarity">
    <text evidence="2">Belongs to the tetraspanin (TM4SF) family.</text>
</comment>
<dbReference type="Proteomes" id="UP000244336">
    <property type="component" value="Chromosome 4"/>
</dbReference>
<reference evidence="8 9" key="1">
    <citation type="submission" date="2018-04" db="EMBL/GenBank/DDBJ databases">
        <title>WGS assembly of Panicum hallii var. hallii HAL2.</title>
        <authorList>
            <person name="Lovell J."/>
            <person name="Jenkins J."/>
            <person name="Lowry D."/>
            <person name="Mamidi S."/>
            <person name="Sreedasyam A."/>
            <person name="Weng X."/>
            <person name="Barry K."/>
            <person name="Bonette J."/>
            <person name="Campitelli B."/>
            <person name="Daum C."/>
            <person name="Gordon S."/>
            <person name="Gould B."/>
            <person name="Lipzen A."/>
            <person name="MacQueen A."/>
            <person name="Palacio-Mejia J."/>
            <person name="Plott C."/>
            <person name="Shakirov E."/>
            <person name="Shu S."/>
            <person name="Yoshinaga Y."/>
            <person name="Zane M."/>
            <person name="Rokhsar D."/>
            <person name="Grimwood J."/>
            <person name="Schmutz J."/>
            <person name="Juenger T."/>
        </authorList>
    </citation>
    <scope>NUCLEOTIDE SEQUENCE [LARGE SCALE GENOMIC DNA]</scope>
    <source>
        <strain evidence="9">cv. HAL2</strain>
    </source>
</reference>
<evidence type="ECO:0000256" key="5">
    <source>
        <dbReference type="ARBA" id="ARBA00023136"/>
    </source>
</evidence>
<dbReference type="EMBL" id="CM009752">
    <property type="protein sequence ID" value="PUZ60855.1"/>
    <property type="molecule type" value="Genomic_DNA"/>
</dbReference>
<dbReference type="GO" id="GO:0009734">
    <property type="term" value="P:auxin-activated signaling pathway"/>
    <property type="evidence" value="ECO:0007669"/>
    <property type="project" value="InterPro"/>
</dbReference>
<organism evidence="8 9">
    <name type="scientific">Panicum hallii var. hallii</name>
    <dbReference type="NCBI Taxonomy" id="1504633"/>
    <lineage>
        <taxon>Eukaryota</taxon>
        <taxon>Viridiplantae</taxon>
        <taxon>Streptophyta</taxon>
        <taxon>Embryophyta</taxon>
        <taxon>Tracheophyta</taxon>
        <taxon>Spermatophyta</taxon>
        <taxon>Magnoliopsida</taxon>
        <taxon>Liliopsida</taxon>
        <taxon>Poales</taxon>
        <taxon>Poaceae</taxon>
        <taxon>PACMAD clade</taxon>
        <taxon>Panicoideae</taxon>
        <taxon>Panicodae</taxon>
        <taxon>Paniceae</taxon>
        <taxon>Panicinae</taxon>
        <taxon>Panicum</taxon>
        <taxon>Panicum sect. Panicum</taxon>
    </lineage>
</organism>
<dbReference type="AlphaFoldDB" id="A0A2T7DZ56"/>
<feature type="compositionally biased region" description="Low complexity" evidence="6">
    <location>
        <begin position="294"/>
        <end position="308"/>
    </location>
</feature>
<proteinExistence type="inferred from homology"/>
<comment type="subcellular location">
    <subcellularLocation>
        <location evidence="1">Membrane</location>
        <topology evidence="1">Multi-pass membrane protein</topology>
    </subcellularLocation>
</comment>
<feature type="transmembrane region" description="Helical" evidence="7">
    <location>
        <begin position="42"/>
        <end position="63"/>
    </location>
</feature>
<protein>
    <recommendedName>
        <fullName evidence="10">Tetraspanin</fullName>
    </recommendedName>
</protein>
<dbReference type="OrthoDB" id="1892640at2759"/>
<evidence type="ECO:0008006" key="10">
    <source>
        <dbReference type="Google" id="ProtNLM"/>
    </source>
</evidence>
<evidence type="ECO:0000256" key="2">
    <source>
        <dbReference type="ARBA" id="ARBA00006840"/>
    </source>
</evidence>
<dbReference type="Gramene" id="PUZ60855">
    <property type="protein sequence ID" value="PUZ60855"/>
    <property type="gene ID" value="GQ55_4G201000"/>
</dbReference>
<feature type="transmembrane region" description="Helical" evidence="7">
    <location>
        <begin position="75"/>
        <end position="99"/>
    </location>
</feature>
<dbReference type="PANTHER" id="PTHR32191">
    <property type="entry name" value="TETRASPANIN-8-RELATED"/>
    <property type="match status" value="1"/>
</dbReference>
<keyword evidence="4 7" id="KW-1133">Transmembrane helix</keyword>
<dbReference type="GO" id="GO:0016020">
    <property type="term" value="C:membrane"/>
    <property type="evidence" value="ECO:0007669"/>
    <property type="project" value="UniProtKB-SubCell"/>
</dbReference>
<keyword evidence="5 7" id="KW-0472">Membrane</keyword>
<accession>A0A2T7DZ56</accession>
<sequence>MARLSHGLLGALNLVTLLLSLPVLCAGVYFRMRAATECERALQLPVIAFGGALLVVSLVGLAGAWGHRGAATPFLWAYVVFMFLLVVAVFALTVFAFVVTNRGAGGAVSGRGYREYRLGDYSGWLQARIAEPETWRRVESCLSEARVCGGRPSDGAVGRDAKEFYKRHLSPIQSGCCKPPTRCGFRYVNATFWAAPGSGLSTTAAGDGDCRAWSNGMQVLCFECDACKAGVLETVKTKWKAVATVNIALLVLLVVVYTLGCCALRSNGGSRYFKDGARSPLSKRREDGEIETVSSSSKSATEASSPFSTATRRLVDIIQTAA</sequence>
<evidence type="ECO:0000313" key="9">
    <source>
        <dbReference type="Proteomes" id="UP000244336"/>
    </source>
</evidence>
<feature type="transmembrane region" description="Helical" evidence="7">
    <location>
        <begin position="6"/>
        <end position="30"/>
    </location>
</feature>
<evidence type="ECO:0000256" key="6">
    <source>
        <dbReference type="SAM" id="MobiDB-lite"/>
    </source>
</evidence>
<evidence type="ECO:0000256" key="7">
    <source>
        <dbReference type="SAM" id="Phobius"/>
    </source>
</evidence>
<keyword evidence="9" id="KW-1185">Reference proteome</keyword>
<keyword evidence="3 7" id="KW-0812">Transmembrane</keyword>
<evidence type="ECO:0000313" key="8">
    <source>
        <dbReference type="EMBL" id="PUZ60855.1"/>
    </source>
</evidence>
<feature type="compositionally biased region" description="Basic and acidic residues" evidence="6">
    <location>
        <begin position="276"/>
        <end position="287"/>
    </location>
</feature>
<evidence type="ECO:0000256" key="4">
    <source>
        <dbReference type="ARBA" id="ARBA00022989"/>
    </source>
</evidence>
<dbReference type="STRING" id="1504633.A0A2T7DZ56"/>
<dbReference type="InterPro" id="IPR018499">
    <property type="entry name" value="Tetraspanin/Peripherin"/>
</dbReference>
<evidence type="ECO:0000256" key="3">
    <source>
        <dbReference type="ARBA" id="ARBA00022692"/>
    </source>
</evidence>